<sequence length="139" mass="14040">MSDQTGDTTTTLVKALSGASFGLGVSEMAAPGKVAAIAGVDDTGRSRRVIHALGVRECGHGAALLAGPAKLVWTRVAGDVLDMALLIAGVVARGPGRRRRGVISAVLLSGIAGLDLYTALRTTGARRGAPQPRALQSDG</sequence>
<evidence type="ECO:0000313" key="1">
    <source>
        <dbReference type="EMBL" id="OSC26678.1"/>
    </source>
</evidence>
<dbReference type="AlphaFoldDB" id="A0A1X2KY74"/>
<name>A0A1X2KY74_9MYCO</name>
<organism evidence="1 2">
    <name type="scientific">Mycolicibacterium vulneris</name>
    <dbReference type="NCBI Taxonomy" id="547163"/>
    <lineage>
        <taxon>Bacteria</taxon>
        <taxon>Bacillati</taxon>
        <taxon>Actinomycetota</taxon>
        <taxon>Actinomycetes</taxon>
        <taxon>Mycobacteriales</taxon>
        <taxon>Mycobacteriaceae</taxon>
        <taxon>Mycolicibacterium</taxon>
    </lineage>
</organism>
<keyword evidence="2" id="KW-1185">Reference proteome</keyword>
<proteinExistence type="predicted"/>
<protein>
    <submittedName>
        <fullName evidence="1">Malate dehydrogenase</fullName>
    </submittedName>
</protein>
<dbReference type="OrthoDB" id="3695445at2"/>
<evidence type="ECO:0000313" key="2">
    <source>
        <dbReference type="Proteomes" id="UP000242320"/>
    </source>
</evidence>
<comment type="caution">
    <text evidence="1">The sequence shown here is derived from an EMBL/GenBank/DDBJ whole genome shotgun (WGS) entry which is preliminary data.</text>
</comment>
<dbReference type="Proteomes" id="UP000242320">
    <property type="component" value="Unassembled WGS sequence"/>
</dbReference>
<accession>A0A1X2KY74</accession>
<dbReference type="EMBL" id="NCXM01000015">
    <property type="protein sequence ID" value="OSC26678.1"/>
    <property type="molecule type" value="Genomic_DNA"/>
</dbReference>
<dbReference type="RefSeq" id="WP_085290727.1">
    <property type="nucleotide sequence ID" value="NZ_NCXM01000015.1"/>
</dbReference>
<reference evidence="1 2" key="1">
    <citation type="submission" date="2017-04" db="EMBL/GenBank/DDBJ databases">
        <title>The new phylogeny of genus Mycobacterium.</title>
        <authorList>
            <person name="Tortoli E."/>
            <person name="Trovato A."/>
            <person name="Cirillo D.M."/>
        </authorList>
    </citation>
    <scope>NUCLEOTIDE SEQUENCE [LARGE SCALE GENOMIC DNA]</scope>
    <source>
        <strain evidence="1 2">DSM 45247</strain>
    </source>
</reference>
<gene>
    <name evidence="1" type="ORF">B8W69_15825</name>
</gene>